<sequence length="232" mass="24876">MTALLELRNVVAGYGAARILHDLNLSIGEGERVSVIGRNGVGKTTIVNTLLGTSRFMGGEVLYRGRALPKIAGHTAATCGIAVVPQGRKILPNLTVAENLRLGAALGRKGRWTIDEIYRLFPILHERRNSSGTALSGGQQQMIAIGRALMANPDLLILDEPCEGLAPVIVDEISAIFKNLAATGVGILLIEQHLNLVREITDRFYVISKGSVVRSGHVASVSQHDLQTSIMQ</sequence>
<dbReference type="InterPro" id="IPR003439">
    <property type="entry name" value="ABC_transporter-like_ATP-bd"/>
</dbReference>
<dbReference type="SUPFAM" id="SSF52540">
    <property type="entry name" value="P-loop containing nucleoside triphosphate hydrolases"/>
    <property type="match status" value="1"/>
</dbReference>
<dbReference type="PANTHER" id="PTHR43820">
    <property type="entry name" value="HIGH-AFFINITY BRANCHED-CHAIN AMINO ACID TRANSPORT ATP-BINDING PROTEIN LIVF"/>
    <property type="match status" value="1"/>
</dbReference>
<dbReference type="PANTHER" id="PTHR43820:SF4">
    <property type="entry name" value="HIGH-AFFINITY BRANCHED-CHAIN AMINO ACID TRANSPORT ATP-BINDING PROTEIN LIVF"/>
    <property type="match status" value="1"/>
</dbReference>
<dbReference type="OrthoDB" id="9776369at2"/>
<protein>
    <submittedName>
        <fullName evidence="7">Amino acid/amide ABC transporter ATP-binding protein 2, HAAT family</fullName>
    </submittedName>
</protein>
<keyword evidence="4 7" id="KW-0067">ATP-binding</keyword>
<dbReference type="SMART" id="SM00382">
    <property type="entry name" value="AAA"/>
    <property type="match status" value="1"/>
</dbReference>
<dbReference type="EMBL" id="FMVJ01000003">
    <property type="protein sequence ID" value="SCY33107.1"/>
    <property type="molecule type" value="Genomic_DNA"/>
</dbReference>
<reference evidence="7 8" key="1">
    <citation type="submission" date="2016-10" db="EMBL/GenBank/DDBJ databases">
        <authorList>
            <person name="de Groot N.N."/>
        </authorList>
    </citation>
    <scope>NUCLEOTIDE SEQUENCE [LARGE SCALE GENOMIC DNA]</scope>
    <source>
        <strain evidence="7 8">CGMCC 1.7666</strain>
    </source>
</reference>
<dbReference type="AlphaFoldDB" id="A0A1G5F1M2"/>
<dbReference type="InterPro" id="IPR003593">
    <property type="entry name" value="AAA+_ATPase"/>
</dbReference>
<dbReference type="GO" id="GO:0015807">
    <property type="term" value="P:L-amino acid transport"/>
    <property type="evidence" value="ECO:0007669"/>
    <property type="project" value="TreeGrafter"/>
</dbReference>
<keyword evidence="5" id="KW-0029">Amino-acid transport</keyword>
<dbReference type="InterPro" id="IPR052156">
    <property type="entry name" value="BCAA_Transport_ATP-bd_LivF"/>
</dbReference>
<gene>
    <name evidence="7" type="ORF">SAMN02927923_01185</name>
</gene>
<proteinExistence type="inferred from homology"/>
<dbReference type="Pfam" id="PF00005">
    <property type="entry name" value="ABC_tran"/>
    <property type="match status" value="1"/>
</dbReference>
<dbReference type="GO" id="GO:0015658">
    <property type="term" value="F:branched-chain amino acid transmembrane transporter activity"/>
    <property type="evidence" value="ECO:0007669"/>
    <property type="project" value="TreeGrafter"/>
</dbReference>
<evidence type="ECO:0000256" key="3">
    <source>
        <dbReference type="ARBA" id="ARBA00022741"/>
    </source>
</evidence>
<accession>A0A1G5F1M2</accession>
<dbReference type="Proteomes" id="UP000199569">
    <property type="component" value="Unassembled WGS sequence"/>
</dbReference>
<dbReference type="STRING" id="549386.SAMN02927923_01185"/>
<comment type="similarity">
    <text evidence="1">Belongs to the ABC transporter superfamily.</text>
</comment>
<evidence type="ECO:0000256" key="1">
    <source>
        <dbReference type="ARBA" id="ARBA00005417"/>
    </source>
</evidence>
<dbReference type="GO" id="GO:0016887">
    <property type="term" value="F:ATP hydrolysis activity"/>
    <property type="evidence" value="ECO:0007669"/>
    <property type="project" value="InterPro"/>
</dbReference>
<keyword evidence="3" id="KW-0547">Nucleotide-binding</keyword>
<dbReference type="CDD" id="cd03224">
    <property type="entry name" value="ABC_TM1139_LivF_branched"/>
    <property type="match status" value="1"/>
</dbReference>
<dbReference type="PROSITE" id="PS50893">
    <property type="entry name" value="ABC_TRANSPORTER_2"/>
    <property type="match status" value="1"/>
</dbReference>
<feature type="domain" description="ABC transporter" evidence="6">
    <location>
        <begin position="5"/>
        <end position="232"/>
    </location>
</feature>
<dbReference type="Gene3D" id="3.40.50.300">
    <property type="entry name" value="P-loop containing nucleotide triphosphate hydrolases"/>
    <property type="match status" value="1"/>
</dbReference>
<evidence type="ECO:0000259" key="6">
    <source>
        <dbReference type="PROSITE" id="PS50893"/>
    </source>
</evidence>
<dbReference type="PROSITE" id="PS00211">
    <property type="entry name" value="ABC_TRANSPORTER_1"/>
    <property type="match status" value="1"/>
</dbReference>
<dbReference type="InterPro" id="IPR017871">
    <property type="entry name" value="ABC_transporter-like_CS"/>
</dbReference>
<evidence type="ECO:0000256" key="2">
    <source>
        <dbReference type="ARBA" id="ARBA00022448"/>
    </source>
</evidence>
<evidence type="ECO:0000313" key="7">
    <source>
        <dbReference type="EMBL" id="SCY33107.1"/>
    </source>
</evidence>
<dbReference type="RefSeq" id="WP_091131604.1">
    <property type="nucleotide sequence ID" value="NZ_FMVJ01000003.1"/>
</dbReference>
<keyword evidence="2" id="KW-0813">Transport</keyword>
<evidence type="ECO:0000256" key="5">
    <source>
        <dbReference type="ARBA" id="ARBA00022970"/>
    </source>
</evidence>
<dbReference type="GO" id="GO:0005524">
    <property type="term" value="F:ATP binding"/>
    <property type="evidence" value="ECO:0007669"/>
    <property type="project" value="UniProtKB-KW"/>
</dbReference>
<name>A0A1G5F1M2_9HYPH</name>
<evidence type="ECO:0000313" key="8">
    <source>
        <dbReference type="Proteomes" id="UP000199569"/>
    </source>
</evidence>
<evidence type="ECO:0000256" key="4">
    <source>
        <dbReference type="ARBA" id="ARBA00022840"/>
    </source>
</evidence>
<dbReference type="InterPro" id="IPR027417">
    <property type="entry name" value="P-loop_NTPase"/>
</dbReference>
<organism evidence="7 8">
    <name type="scientific">Microvirga guangxiensis</name>
    <dbReference type="NCBI Taxonomy" id="549386"/>
    <lineage>
        <taxon>Bacteria</taxon>
        <taxon>Pseudomonadati</taxon>
        <taxon>Pseudomonadota</taxon>
        <taxon>Alphaproteobacteria</taxon>
        <taxon>Hyphomicrobiales</taxon>
        <taxon>Methylobacteriaceae</taxon>
        <taxon>Microvirga</taxon>
    </lineage>
</organism>
<keyword evidence="8" id="KW-1185">Reference proteome</keyword>